<dbReference type="Proteomes" id="UP000006672">
    <property type="component" value="Unassembled WGS sequence"/>
</dbReference>
<evidence type="ECO:0000313" key="3">
    <source>
        <dbReference type="WBParaSite" id="Bm14273.1"/>
    </source>
</evidence>
<evidence type="ECO:0000313" key="1">
    <source>
        <dbReference type="EMBL" id="VIO91642.1"/>
    </source>
</evidence>
<feature type="non-terminal residue" evidence="1">
    <location>
        <position position="37"/>
    </location>
</feature>
<dbReference type="EMBL" id="CAAKNF010000192">
    <property type="protein sequence ID" value="VIO91642.1"/>
    <property type="molecule type" value="Genomic_DNA"/>
</dbReference>
<accession>A0A8L7SRU2</accession>
<proteinExistence type="predicted"/>
<protein>
    <submittedName>
        <fullName evidence="1 3">Uncharacterized protein</fullName>
    </submittedName>
</protein>
<reference evidence="2" key="1">
    <citation type="journal article" date="2007" name="Science">
        <title>Draft genome of the filarial nematode parasite Brugia malayi.</title>
        <authorList>
            <person name="Ghedin E."/>
            <person name="Wang S."/>
            <person name="Spiro D."/>
            <person name="Caler E."/>
            <person name="Zhao Q."/>
            <person name="Crabtree J."/>
            <person name="Allen J.E."/>
            <person name="Delcher A.L."/>
            <person name="Guiliano D.B."/>
            <person name="Miranda-Saavedra D."/>
            <person name="Angiuoli S.V."/>
            <person name="Creasy T."/>
            <person name="Amedeo P."/>
            <person name="Haas B."/>
            <person name="El-Sayed N.M."/>
            <person name="Wortman J.R."/>
            <person name="Feldblyum T."/>
            <person name="Tallon L."/>
            <person name="Schatz M."/>
            <person name="Shumway M."/>
            <person name="Koo H."/>
            <person name="Salzberg S.L."/>
            <person name="Schobel S."/>
            <person name="Pertea M."/>
            <person name="Pop M."/>
            <person name="White O."/>
            <person name="Barton G.J."/>
            <person name="Carlow C.K."/>
            <person name="Crawford M.J."/>
            <person name="Daub J."/>
            <person name="Dimmic M.W."/>
            <person name="Estes C.F."/>
            <person name="Foster J.M."/>
            <person name="Ganatra M."/>
            <person name="Gregory W.F."/>
            <person name="Johnson N.M."/>
            <person name="Jin J."/>
            <person name="Komuniecki R."/>
            <person name="Korf I."/>
            <person name="Kumar S."/>
            <person name="Laney S."/>
            <person name="Li B.W."/>
            <person name="Li W."/>
            <person name="Lindblom T.H."/>
            <person name="Lustigman S."/>
            <person name="Ma D."/>
            <person name="Maina C.V."/>
            <person name="Martin D.M."/>
            <person name="McCarter J.P."/>
            <person name="McReynolds L."/>
            <person name="Mitreva M."/>
            <person name="Nutman T.B."/>
            <person name="Parkinson J."/>
            <person name="Peregrin-Alvarez J.M."/>
            <person name="Poole C."/>
            <person name="Ren Q."/>
            <person name="Saunders L."/>
            <person name="Sluder A.E."/>
            <person name="Smith K."/>
            <person name="Stanke M."/>
            <person name="Unnasch T.R."/>
            <person name="Ware J."/>
            <person name="Wei A.D."/>
            <person name="Weil G."/>
            <person name="Williams D.J."/>
            <person name="Zhang Y."/>
            <person name="Williams S.A."/>
            <person name="Fraser-Liggett C."/>
            <person name="Slatko B."/>
            <person name="Blaxter M.L."/>
            <person name="Scott A.L."/>
        </authorList>
    </citation>
    <scope>NUCLEOTIDE SEQUENCE</scope>
    <source>
        <strain evidence="2">FR3</strain>
    </source>
</reference>
<reference evidence="1" key="2">
    <citation type="submission" date="2019-04" db="EMBL/GenBank/DDBJ databases">
        <authorList>
            <person name="Howe K."/>
            <person name="Paulini M."/>
            <person name="Williams G."/>
        </authorList>
    </citation>
    <scope>NUCLEOTIDE SEQUENCE [LARGE SCALE GENOMIC DNA]</scope>
    <source>
        <strain evidence="1">FR3</strain>
    </source>
</reference>
<dbReference type="WBParaSite" id="Bm14273.1">
    <property type="protein sequence ID" value="Bm14273.1"/>
    <property type="gene ID" value="WBGene00234534"/>
</dbReference>
<accession>A0A4E9F6R2</accession>
<name>A0A4E9F6R2_BRUMA</name>
<dbReference type="AlphaFoldDB" id="A0A4E9F6R2"/>
<sequence length="37" mass="4120">MVVQLLCVAKTISFAVKSCQDKIHYVILNNISNLQKG</sequence>
<evidence type="ECO:0000313" key="2">
    <source>
        <dbReference type="Proteomes" id="UP000006672"/>
    </source>
</evidence>
<dbReference type="GeneID" id="66058026"/>
<keyword evidence="2" id="KW-1185">Reference proteome</keyword>
<organism evidence="1">
    <name type="scientific">Brugia malayi</name>
    <name type="common">Filarial nematode worm</name>
    <dbReference type="NCBI Taxonomy" id="6279"/>
    <lineage>
        <taxon>Eukaryota</taxon>
        <taxon>Metazoa</taxon>
        <taxon>Ecdysozoa</taxon>
        <taxon>Nematoda</taxon>
        <taxon>Chromadorea</taxon>
        <taxon>Rhabditida</taxon>
        <taxon>Spirurina</taxon>
        <taxon>Spiruromorpha</taxon>
        <taxon>Filarioidea</taxon>
        <taxon>Onchocercidae</taxon>
        <taxon>Brugia</taxon>
    </lineage>
</organism>
<dbReference type="KEGG" id="bmy:BM_BM14273"/>
<dbReference type="CTD" id="66058026"/>
<dbReference type="RefSeq" id="XP_042933079.1">
    <property type="nucleotide sequence ID" value="XM_043077145.1"/>
</dbReference>
<reference evidence="3" key="3">
    <citation type="submission" date="2022-04" db="UniProtKB">
        <authorList>
            <consortium name="WormBaseParasite"/>
        </authorList>
    </citation>
    <scope>IDENTIFICATION</scope>
</reference>
<gene>
    <name evidence="1" type="primary">Bm14273</name>
    <name evidence="1" type="ORF">BM_BM14273</name>
</gene>